<protein>
    <submittedName>
        <fullName evidence="4">Uncharacterized protein</fullName>
    </submittedName>
</protein>
<dbReference type="GO" id="GO:0043531">
    <property type="term" value="F:ADP binding"/>
    <property type="evidence" value="ECO:0007669"/>
    <property type="project" value="InterPro"/>
</dbReference>
<dbReference type="Pfam" id="PF25895">
    <property type="entry name" value="WHD_plant_disease"/>
    <property type="match status" value="1"/>
</dbReference>
<evidence type="ECO:0000313" key="5">
    <source>
        <dbReference type="Proteomes" id="UP000594263"/>
    </source>
</evidence>
<dbReference type="InterPro" id="IPR002182">
    <property type="entry name" value="NB-ARC"/>
</dbReference>
<dbReference type="PANTHER" id="PTHR32472:SF12">
    <property type="entry name" value="P-LOOP CONTAINING NUCLEOSIDE TRIPHOSPHATE HYDROLASES SUPERFAMILY PROTEIN"/>
    <property type="match status" value="1"/>
</dbReference>
<dbReference type="SUPFAM" id="SSF52200">
    <property type="entry name" value="Toll/Interleukin receptor TIR domain"/>
    <property type="match status" value="1"/>
</dbReference>
<dbReference type="Gene3D" id="3.40.50.10140">
    <property type="entry name" value="Toll/interleukin-1 receptor homology (TIR) domain"/>
    <property type="match status" value="1"/>
</dbReference>
<keyword evidence="5" id="KW-1185">Reference proteome</keyword>
<organism evidence="4 5">
    <name type="scientific">Kalanchoe fedtschenkoi</name>
    <name type="common">Lavender scallops</name>
    <name type="synonym">South American air plant</name>
    <dbReference type="NCBI Taxonomy" id="63787"/>
    <lineage>
        <taxon>Eukaryota</taxon>
        <taxon>Viridiplantae</taxon>
        <taxon>Streptophyta</taxon>
        <taxon>Embryophyta</taxon>
        <taxon>Tracheophyta</taxon>
        <taxon>Spermatophyta</taxon>
        <taxon>Magnoliopsida</taxon>
        <taxon>eudicotyledons</taxon>
        <taxon>Gunneridae</taxon>
        <taxon>Pentapetalae</taxon>
        <taxon>Saxifragales</taxon>
        <taxon>Crassulaceae</taxon>
        <taxon>Kalanchoe</taxon>
    </lineage>
</organism>
<dbReference type="Pfam" id="PF00931">
    <property type="entry name" value="NB-ARC"/>
    <property type="match status" value="1"/>
</dbReference>
<evidence type="ECO:0000259" key="3">
    <source>
        <dbReference type="Pfam" id="PF25895"/>
    </source>
</evidence>
<dbReference type="InterPro" id="IPR027417">
    <property type="entry name" value="P-loop_NTPase"/>
</dbReference>
<dbReference type="AlphaFoldDB" id="A0A7N0SVT5"/>
<dbReference type="Gramene" id="Kaladp0008s0294.1.v1.1">
    <property type="protein sequence ID" value="Kaladp0008s0294.1.v1.1.CDS.1"/>
    <property type="gene ID" value="Kaladp0008s0294.v1.1"/>
</dbReference>
<sequence length="956" mass="107300">MNETAPLIKCSNKDGGKPVLGISADDISKSLTINTAGSSLFSRKIKSLSEPSAINSPALVSPPSSAFVSALQSPYISPRVTGNPLIAEASVSANSNHQSSKAVSLCDDIPSSSYTPPTDIYEYSDDPSDPKMRVFKDLENMPGAGRISFSLPAPRIVKGSVSPSMANAKLRSCDVYIGFHGQNPNLGRFCKWLKSELELQGIACFIADRAKYTDHQSHEIAERVISSVTHGVAVITASTFLNHFSVDEIRFFAQKRNLIPVWFDTDLHEIMEMVKRSSVDKECQEAIDGLAKSNEFKLEASDGNWRGCVVKAAGILRNRLGRKSAVQIETEGFRELPFPRNKHFIGRENELMEIEAAFFGCREHLDTGSSLQVTKGEASGQSEGLADEESDTAAPRWPVELFKRLKHKKSKGLNNNHNGTSSIMCINGAPGMGKTELALEFSYRYYQRYKMVFWVGGEARYFRQNLLNLSRYLGLDLCADPEKDRGRIRSYEEQEMEAFKRVKRELFCDMPYLLIIDKLESEKEWWEGKDLHDLIPRNTGGSHIIITTRLSKVMNYDMLQLPALSISEAMILIRGRRRREYSSDEVEFLRRFVEKLRRLSFGLWLVGSLLSELAISPSTLFRAISQVPLDEDAMDAHINTSDDQICRDNTFLMKAFCFCLAILQQKTRISDPHALRMLLVGAWFSPAPVSASLLAAAAESISETRNRFKKWRRCLRMVFYGGCLCQTWKNEEESALMLVKLGLARRANHQAGCWIQLNPIAQTFTKKRYGLAAAAAAVQGIRIFGNPVATSPHQWASVFLVFGYKIEPPLVQLQAIDMILFIKKTAIPLAINSFTAYSRCTSALELLKVCTNVVEEVEKSFASQIQDQCHDSLCWKKKLQSNQCVDEYVWQEVTFLKATLLETRAKLLLRGGYFDAGEELCRTCISIRTVMLGHNHPKTLAAQETLAKLVRQRSKM</sequence>
<dbReference type="Proteomes" id="UP000594263">
    <property type="component" value="Unplaced"/>
</dbReference>
<feature type="domain" description="NB-ARC" evidence="2">
    <location>
        <begin position="419"/>
        <end position="558"/>
    </location>
</feature>
<dbReference type="InterPro" id="IPR035897">
    <property type="entry name" value="Toll_tir_struct_dom_sf"/>
</dbReference>
<dbReference type="Gene3D" id="3.40.50.300">
    <property type="entry name" value="P-loop containing nucleotide triphosphate hydrolases"/>
    <property type="match status" value="1"/>
</dbReference>
<proteinExistence type="predicted"/>
<name>A0A7N0SVT5_KALFE</name>
<dbReference type="PANTHER" id="PTHR32472">
    <property type="entry name" value="DNA REPAIR PROTEIN RADA"/>
    <property type="match status" value="1"/>
</dbReference>
<dbReference type="InterPro" id="IPR058874">
    <property type="entry name" value="WHD_plant"/>
</dbReference>
<evidence type="ECO:0000256" key="1">
    <source>
        <dbReference type="SAM" id="MobiDB-lite"/>
    </source>
</evidence>
<dbReference type="EnsemblPlants" id="Kaladp0008s0294.1.v1.1">
    <property type="protein sequence ID" value="Kaladp0008s0294.1.v1.1.CDS.1"/>
    <property type="gene ID" value="Kaladp0008s0294.v1.1"/>
</dbReference>
<feature type="domain" description="Plant disease resistance WDH" evidence="3">
    <location>
        <begin position="665"/>
        <end position="776"/>
    </location>
</feature>
<reference evidence="4" key="1">
    <citation type="submission" date="2021-01" db="UniProtKB">
        <authorList>
            <consortium name="EnsemblPlants"/>
        </authorList>
    </citation>
    <scope>IDENTIFICATION</scope>
</reference>
<dbReference type="GO" id="GO:0000725">
    <property type="term" value="P:recombinational repair"/>
    <property type="evidence" value="ECO:0007669"/>
    <property type="project" value="TreeGrafter"/>
</dbReference>
<dbReference type="OMA" id="SSHEIRP"/>
<accession>A0A7N0SVT5</accession>
<evidence type="ECO:0000259" key="2">
    <source>
        <dbReference type="Pfam" id="PF00931"/>
    </source>
</evidence>
<feature type="region of interest" description="Disordered" evidence="1">
    <location>
        <begin position="370"/>
        <end position="392"/>
    </location>
</feature>
<dbReference type="SUPFAM" id="SSF52540">
    <property type="entry name" value="P-loop containing nucleoside triphosphate hydrolases"/>
    <property type="match status" value="1"/>
</dbReference>
<evidence type="ECO:0000313" key="4">
    <source>
        <dbReference type="EnsemblPlants" id="Kaladp0008s0294.1.v1.1.CDS.1"/>
    </source>
</evidence>